<reference evidence="15" key="1">
    <citation type="submission" date="2023-07" db="EMBL/GenBank/DDBJ databases">
        <authorList>
            <person name="Kim M.K."/>
        </authorList>
    </citation>
    <scope>NUCLEOTIDE SEQUENCE</scope>
    <source>
        <strain evidence="15">CA1-15</strain>
    </source>
</reference>
<evidence type="ECO:0000256" key="6">
    <source>
        <dbReference type="ARBA" id="ARBA00023077"/>
    </source>
</evidence>
<dbReference type="SUPFAM" id="SSF56935">
    <property type="entry name" value="Porins"/>
    <property type="match status" value="1"/>
</dbReference>
<dbReference type="CDD" id="cd01347">
    <property type="entry name" value="ligand_gated_channel"/>
    <property type="match status" value="1"/>
</dbReference>
<dbReference type="InterPro" id="IPR036942">
    <property type="entry name" value="Beta-barrel_TonB_sf"/>
</dbReference>
<dbReference type="Proteomes" id="UP001176468">
    <property type="component" value="Unassembled WGS sequence"/>
</dbReference>
<keyword evidence="5 12" id="KW-0732">Signal</keyword>
<dbReference type="EMBL" id="JAUQSZ010000011">
    <property type="protein sequence ID" value="MDO7843789.1"/>
    <property type="molecule type" value="Genomic_DNA"/>
</dbReference>
<evidence type="ECO:0000313" key="15">
    <source>
        <dbReference type="EMBL" id="MDO7843789.1"/>
    </source>
</evidence>
<evidence type="ECO:0000256" key="11">
    <source>
        <dbReference type="RuleBase" id="RU003357"/>
    </source>
</evidence>
<evidence type="ECO:0000256" key="9">
    <source>
        <dbReference type="ARBA" id="ARBA00023237"/>
    </source>
</evidence>
<dbReference type="PROSITE" id="PS52016">
    <property type="entry name" value="TONB_DEPENDENT_REC_3"/>
    <property type="match status" value="1"/>
</dbReference>
<evidence type="ECO:0000259" key="14">
    <source>
        <dbReference type="Pfam" id="PF07715"/>
    </source>
</evidence>
<feature type="domain" description="TonB-dependent receptor plug" evidence="14">
    <location>
        <begin position="53"/>
        <end position="152"/>
    </location>
</feature>
<feature type="chain" id="PRO_5046431191" evidence="12">
    <location>
        <begin position="20"/>
        <end position="668"/>
    </location>
</feature>
<protein>
    <submittedName>
        <fullName evidence="15">TonB-dependent receptor</fullName>
    </submittedName>
</protein>
<keyword evidence="4 10" id="KW-0812">Transmembrane</keyword>
<evidence type="ECO:0000256" key="7">
    <source>
        <dbReference type="ARBA" id="ARBA00023136"/>
    </source>
</evidence>
<evidence type="ECO:0000313" key="16">
    <source>
        <dbReference type="Proteomes" id="UP001176468"/>
    </source>
</evidence>
<dbReference type="PANTHER" id="PTHR30069">
    <property type="entry name" value="TONB-DEPENDENT OUTER MEMBRANE RECEPTOR"/>
    <property type="match status" value="1"/>
</dbReference>
<sequence length="668" mass="71295">MKKTFVSLLALVAATPALAQSEPASPVTNTDTDDVVVTATRSGDAIPAALLGSSVTVIDDKDLQARQTRFIVDVLRDVPGVAVVRGVGGLTEVRIRGTEGNHTLVFIDGIKADDPYNAQYDFGGLINDEASRVEVLRGQQSSLYGSDAIGGVISYTTLSGREAPGYSARVEGGTQGTIAGGARAGGVIGDTLDYALSGSYYRTDGFVVAPGGKLATGSENLSVTGKANWTPASNFKLTAVGRYTRLRADLVDQDIAAGSPIIQGYPITIAVDSPGNLTRNRAWYGLVGANWDLFDGAWTNAATAAITDSAREYDGPFGPSGSFGRRYRTTFNSTVRFGSERVKNRFTLGMDWERQQFRNNAAFADNSQHTLDTLGYVASYDLTIDDRLAFGASARIDDYSLFRSAATYRVTGSYLFPTGTRVHAAYGTGIKAPTPSELFGYSSGVYIGNPNLKPEESKGWEAGIEQGFLDRKVTLGATYFRSRFDNQITSTSVFDPISGTFVSSSFNNAVVSHQQGVEVVAAVKLADFRVDANYTYLDAPQTLSALVGNAPAGGGFQAAVPVTGQAVRRARDIASLNVTYAPKAFPISATLTVRYNGGQRDSAFTGSFQRVMVNLPSYTIVNLNASYDFGPHFQVFGRVENLAGERYQEVFGYNSPGRSATGGVRVKF</sequence>
<evidence type="ECO:0000256" key="5">
    <source>
        <dbReference type="ARBA" id="ARBA00022729"/>
    </source>
</evidence>
<dbReference type="InterPro" id="IPR012910">
    <property type="entry name" value="Plug_dom"/>
</dbReference>
<evidence type="ECO:0000256" key="12">
    <source>
        <dbReference type="SAM" id="SignalP"/>
    </source>
</evidence>
<dbReference type="InterPro" id="IPR037066">
    <property type="entry name" value="Plug_dom_sf"/>
</dbReference>
<evidence type="ECO:0000256" key="8">
    <source>
        <dbReference type="ARBA" id="ARBA00023170"/>
    </source>
</evidence>
<keyword evidence="9 10" id="KW-0998">Cell outer membrane</keyword>
<keyword evidence="3 10" id="KW-1134">Transmembrane beta strand</keyword>
<evidence type="ECO:0000259" key="13">
    <source>
        <dbReference type="Pfam" id="PF00593"/>
    </source>
</evidence>
<accession>A0ABT9A1U0</accession>
<comment type="caution">
    <text evidence="15">The sequence shown here is derived from an EMBL/GenBank/DDBJ whole genome shotgun (WGS) entry which is preliminary data.</text>
</comment>
<evidence type="ECO:0000256" key="3">
    <source>
        <dbReference type="ARBA" id="ARBA00022452"/>
    </source>
</evidence>
<organism evidence="15 16">
    <name type="scientific">Sphingomonas immobilis</name>
    <dbReference type="NCBI Taxonomy" id="3063997"/>
    <lineage>
        <taxon>Bacteria</taxon>
        <taxon>Pseudomonadati</taxon>
        <taxon>Pseudomonadota</taxon>
        <taxon>Alphaproteobacteria</taxon>
        <taxon>Sphingomonadales</taxon>
        <taxon>Sphingomonadaceae</taxon>
        <taxon>Sphingomonas</taxon>
    </lineage>
</organism>
<keyword evidence="2 10" id="KW-0813">Transport</keyword>
<keyword evidence="7 10" id="KW-0472">Membrane</keyword>
<dbReference type="PANTHER" id="PTHR30069:SF29">
    <property type="entry name" value="HEMOGLOBIN AND HEMOGLOBIN-HAPTOGLOBIN-BINDING PROTEIN 1-RELATED"/>
    <property type="match status" value="1"/>
</dbReference>
<dbReference type="Gene3D" id="2.170.130.10">
    <property type="entry name" value="TonB-dependent receptor, plug domain"/>
    <property type="match status" value="1"/>
</dbReference>
<gene>
    <name evidence="15" type="ORF">Q5H94_15765</name>
</gene>
<comment type="subcellular location">
    <subcellularLocation>
        <location evidence="1 10">Cell outer membrane</location>
        <topology evidence="1 10">Multi-pass membrane protein</topology>
    </subcellularLocation>
</comment>
<feature type="domain" description="TonB-dependent receptor-like beta-barrel" evidence="13">
    <location>
        <begin position="276"/>
        <end position="642"/>
    </location>
</feature>
<feature type="signal peptide" evidence="12">
    <location>
        <begin position="1"/>
        <end position="19"/>
    </location>
</feature>
<comment type="similarity">
    <text evidence="10 11">Belongs to the TonB-dependent receptor family.</text>
</comment>
<keyword evidence="8 15" id="KW-0675">Receptor</keyword>
<dbReference type="InterPro" id="IPR000531">
    <property type="entry name" value="Beta-barrel_TonB"/>
</dbReference>
<name>A0ABT9A1U0_9SPHN</name>
<dbReference type="Pfam" id="PF00593">
    <property type="entry name" value="TonB_dep_Rec_b-barrel"/>
    <property type="match status" value="1"/>
</dbReference>
<keyword evidence="6 11" id="KW-0798">TonB box</keyword>
<dbReference type="Pfam" id="PF07715">
    <property type="entry name" value="Plug"/>
    <property type="match status" value="1"/>
</dbReference>
<dbReference type="InterPro" id="IPR039426">
    <property type="entry name" value="TonB-dep_rcpt-like"/>
</dbReference>
<proteinExistence type="inferred from homology"/>
<evidence type="ECO:0000256" key="1">
    <source>
        <dbReference type="ARBA" id="ARBA00004571"/>
    </source>
</evidence>
<evidence type="ECO:0000256" key="10">
    <source>
        <dbReference type="PROSITE-ProRule" id="PRU01360"/>
    </source>
</evidence>
<dbReference type="RefSeq" id="WP_304562249.1">
    <property type="nucleotide sequence ID" value="NZ_JAUQSZ010000011.1"/>
</dbReference>
<keyword evidence="16" id="KW-1185">Reference proteome</keyword>
<evidence type="ECO:0000256" key="4">
    <source>
        <dbReference type="ARBA" id="ARBA00022692"/>
    </source>
</evidence>
<evidence type="ECO:0000256" key="2">
    <source>
        <dbReference type="ARBA" id="ARBA00022448"/>
    </source>
</evidence>
<dbReference type="Gene3D" id="2.40.170.20">
    <property type="entry name" value="TonB-dependent receptor, beta-barrel domain"/>
    <property type="match status" value="1"/>
</dbReference>